<gene>
    <name evidence="1" type="ORF">SAMN05421855_102256</name>
</gene>
<dbReference type="PROSITE" id="PS51257">
    <property type="entry name" value="PROKAR_LIPOPROTEIN"/>
    <property type="match status" value="1"/>
</dbReference>
<sequence length="247" mass="27319">MKKILYILGIALLGYSCTNDGTNESAMDSNSMDGQGGSLAIFAIYGDYLYTVDENDLTVFNISTAADPVQVNSVPIGFNIETLFGFGDYLYIGSQNGMFIYSIENPEFPEYLSDVQHFTSCDPVVANETHAFVTLWSDLGCGTSVNQLEIYDISDVLNPSLISVRELVFPKGLGFYGNYLFVCDDEIKVFDISDPENSVLVHNINRLAFDVIIRENLLIAVGSEGIYQYQLDPNNIENTVELSAIEL</sequence>
<dbReference type="EMBL" id="FNBA01000002">
    <property type="protein sequence ID" value="SDE69476.1"/>
    <property type="molecule type" value="Genomic_DNA"/>
</dbReference>
<proteinExistence type="predicted"/>
<dbReference type="SUPFAM" id="SSF63825">
    <property type="entry name" value="YWTD domain"/>
    <property type="match status" value="1"/>
</dbReference>
<dbReference type="AlphaFoldDB" id="A0A1G7F163"/>
<evidence type="ECO:0000313" key="2">
    <source>
        <dbReference type="Proteomes" id="UP000199321"/>
    </source>
</evidence>
<organism evidence="1 2">
    <name type="scientific">Ulvibacter litoralis</name>
    <dbReference type="NCBI Taxonomy" id="227084"/>
    <lineage>
        <taxon>Bacteria</taxon>
        <taxon>Pseudomonadati</taxon>
        <taxon>Bacteroidota</taxon>
        <taxon>Flavobacteriia</taxon>
        <taxon>Flavobacteriales</taxon>
        <taxon>Flavobacteriaceae</taxon>
        <taxon>Ulvibacter</taxon>
    </lineage>
</organism>
<name>A0A1G7F163_9FLAO</name>
<dbReference type="Proteomes" id="UP000199321">
    <property type="component" value="Unassembled WGS sequence"/>
</dbReference>
<keyword evidence="2" id="KW-1185">Reference proteome</keyword>
<protein>
    <submittedName>
        <fullName evidence="1">LVIVD repeat-containing protein</fullName>
    </submittedName>
</protein>
<reference evidence="1 2" key="1">
    <citation type="submission" date="2016-10" db="EMBL/GenBank/DDBJ databases">
        <authorList>
            <person name="de Groot N.N."/>
        </authorList>
    </citation>
    <scope>NUCLEOTIDE SEQUENCE [LARGE SCALE GENOMIC DNA]</scope>
    <source>
        <strain evidence="1 2">DSM 16195</strain>
    </source>
</reference>
<dbReference type="STRING" id="227084.SAMN05421855_102256"/>
<dbReference type="Pfam" id="PF08309">
    <property type="entry name" value="LVIVD"/>
    <property type="match status" value="3"/>
</dbReference>
<dbReference type="RefSeq" id="WP_093142532.1">
    <property type="nucleotide sequence ID" value="NZ_BMWO01000002.1"/>
</dbReference>
<evidence type="ECO:0000313" key="1">
    <source>
        <dbReference type="EMBL" id="SDE69476.1"/>
    </source>
</evidence>
<dbReference type="OrthoDB" id="1521841at2"/>
<accession>A0A1G7F163</accession>
<dbReference type="InterPro" id="IPR013211">
    <property type="entry name" value="LVIVD"/>
</dbReference>